<evidence type="ECO:0000259" key="1">
    <source>
        <dbReference type="SMART" id="SM00642"/>
    </source>
</evidence>
<reference evidence="2 3" key="1">
    <citation type="submission" date="2018-08" db="EMBL/GenBank/DDBJ databases">
        <title>Chitinophaga sp. K20C18050901, a novel bacterium isolated from forest soil.</title>
        <authorList>
            <person name="Wang C."/>
        </authorList>
    </citation>
    <scope>NUCLEOTIDE SEQUENCE [LARGE SCALE GENOMIC DNA]</scope>
    <source>
        <strain evidence="2 3">K20C18050901</strain>
    </source>
</reference>
<feature type="domain" description="Glycosyl hydrolase family 13 catalytic" evidence="1">
    <location>
        <begin position="13"/>
        <end position="496"/>
    </location>
</feature>
<dbReference type="SUPFAM" id="SSF51445">
    <property type="entry name" value="(Trans)glycosidases"/>
    <property type="match status" value="1"/>
</dbReference>
<dbReference type="GO" id="GO:0030980">
    <property type="term" value="P:alpha-glucan catabolic process"/>
    <property type="evidence" value="ECO:0007669"/>
    <property type="project" value="TreeGrafter"/>
</dbReference>
<dbReference type="Gene3D" id="3.20.20.80">
    <property type="entry name" value="Glycosidases"/>
    <property type="match status" value="3"/>
</dbReference>
<dbReference type="InterPro" id="IPR006047">
    <property type="entry name" value="GH13_cat_dom"/>
</dbReference>
<dbReference type="InterPro" id="IPR013797">
    <property type="entry name" value="Maltooligo_trehalose_synth_4"/>
</dbReference>
<organism evidence="2 3">
    <name type="scientific">Chitinophaga silvisoli</name>
    <dbReference type="NCBI Taxonomy" id="2291814"/>
    <lineage>
        <taxon>Bacteria</taxon>
        <taxon>Pseudomonadati</taxon>
        <taxon>Bacteroidota</taxon>
        <taxon>Chitinophagia</taxon>
        <taxon>Chitinophagales</taxon>
        <taxon>Chitinophagaceae</taxon>
        <taxon>Chitinophaga</taxon>
    </lineage>
</organism>
<dbReference type="AlphaFoldDB" id="A0A3E1PA25"/>
<proteinExistence type="predicted"/>
<protein>
    <submittedName>
        <fullName evidence="2">Malto-oligosyltrehalose synthase</fullName>
    </submittedName>
</protein>
<keyword evidence="3" id="KW-1185">Reference proteome</keyword>
<dbReference type="CDD" id="cd11336">
    <property type="entry name" value="AmyAc_MTSase"/>
    <property type="match status" value="1"/>
</dbReference>
<dbReference type="InterPro" id="IPR017853">
    <property type="entry name" value="GH"/>
</dbReference>
<dbReference type="EMBL" id="QTJV01000001">
    <property type="protein sequence ID" value="RFM36878.1"/>
    <property type="molecule type" value="Genomic_DNA"/>
</dbReference>
<dbReference type="GO" id="GO:0005992">
    <property type="term" value="P:trehalose biosynthetic process"/>
    <property type="evidence" value="ECO:0007669"/>
    <property type="project" value="TreeGrafter"/>
</dbReference>
<dbReference type="PANTHER" id="PTHR10357:SF216">
    <property type="entry name" value="MALTOOLIGOSYL TREHALOSE SYNTHASE-RELATED"/>
    <property type="match status" value="1"/>
</dbReference>
<dbReference type="Gene3D" id="1.10.10.470">
    <property type="entry name" value="Maltooligosyl trehalose synthase, domain 4"/>
    <property type="match status" value="1"/>
</dbReference>
<gene>
    <name evidence="2" type="primary">treY</name>
    <name evidence="2" type="ORF">DXN04_05105</name>
</gene>
<dbReference type="GO" id="GO:0047470">
    <property type="term" value="F:(1,4)-alpha-D-glucan 1-alpha-D-glucosylmutase activity"/>
    <property type="evidence" value="ECO:0007669"/>
    <property type="project" value="TreeGrafter"/>
</dbReference>
<dbReference type="SMART" id="SM00642">
    <property type="entry name" value="Aamy"/>
    <property type="match status" value="1"/>
</dbReference>
<comment type="caution">
    <text evidence="2">The sequence shown here is derived from an EMBL/GenBank/DDBJ whole genome shotgun (WGS) entry which is preliminary data.</text>
</comment>
<dbReference type="Proteomes" id="UP000261174">
    <property type="component" value="Unassembled WGS sequence"/>
</dbReference>
<dbReference type="NCBIfam" id="TIGR02401">
    <property type="entry name" value="trehalose_TreY"/>
    <property type="match status" value="1"/>
</dbReference>
<evidence type="ECO:0000313" key="2">
    <source>
        <dbReference type="EMBL" id="RFM36878.1"/>
    </source>
</evidence>
<evidence type="ECO:0000313" key="3">
    <source>
        <dbReference type="Proteomes" id="UP000261174"/>
    </source>
</evidence>
<dbReference type="InterPro" id="IPR012767">
    <property type="entry name" value="Trehalose_TreY"/>
</dbReference>
<dbReference type="Pfam" id="PF00128">
    <property type="entry name" value="Alpha-amylase"/>
    <property type="match status" value="1"/>
</dbReference>
<accession>A0A3E1PA25</accession>
<dbReference type="Gene3D" id="3.30.1590.10">
    <property type="entry name" value="Maltooligosyl trehalose synthase, domain 2"/>
    <property type="match status" value="1"/>
</dbReference>
<sequence length="897" mass="102582">MKLQRVLLLLYNHTQPLYMKSYNPPTATYRIQFHAGFTFKQLKEIIPYLHTLGISTIYASPIFKATPGSQHGYDVTNPHMINPEIGTIDELREIHQLLQQRDMTWLQDIVPNHMAFHAENTRLYDVMERGPLSPYYYYFDIDWHHPDFAGKLMAPVLGKPLASCIGDHEIKLGITPSGFTINYYQQVFPLSVTAYELISDQLVDSDALPVTKLFASLYQRATAGTSLDDWTSQKRELMAAVKDLGILQALVDKVNNNTELLTKVLARQDYQLTCWSDADKAINYRRFFTVNELITLRMETQEVFNEYHTFLHTLYREGLVQGLRIDHIDGLQDPETYIERLRQLFGRNCYIIAEKILEAQESLPYKWALQGTSGYEFLSFVNHLITYQKGLLELKEFYDSLLASEGGSNSSSGMASYEDIVLEKKRLILERHMGGEWENLVRLCYTLKLADARVNRDLLKEAIGLFMVCLPVYRLYPGPGDTAVDELVVATFARMRSLNRSAEPAILLLEQWWEENKLPFLMRLMQFTGPLTAKGVEDTTFYVYNALLSFNEVGDSPATVPVNFHQLMIVRQQQTPHSLNTTATHDTKRGEDGRIRLNMLSLFTEEWKELIGKWREMNQPGIKLNDEYFIYQSIISGYAGSGNSGSGYSGSSEMSPEFIERLQQYMTKALREGKVNSSWSSPDEEYEKKVTDFISRILQSGPFLETLLPFIEKLDSYAYVGSLVQTLVKLTAPGIPDTYQGTELWDYSFVDPDNRRAVDYSVRSQLLKDISGISGPALFEYLEAHKKQGAEKLYLTWKALHCRKHYPNLFLEGDYLPLQTSGTNVLAYARVYKQEWAVVVIPLPDQQPVTASVLLPTGAPVRWKNIFTEEEIEGKGAIEADLLFKKFPVALLIPENI</sequence>
<name>A0A3E1PA25_9BACT</name>
<dbReference type="PANTHER" id="PTHR10357">
    <property type="entry name" value="ALPHA-AMYLASE FAMILY MEMBER"/>
    <property type="match status" value="1"/>
</dbReference>